<sequence>MLQTKKNPMAPQEVGVDRLGGCSLEFRNVTVHYRGVVACSPNGRGVNNDSDNKPCSESASAPESVCEECIKDIPALVKGYEQKNIFKADETGLFHQCLSDKTVMFKDEECRGGKQSRVHLTVLLAANEDESEKLPPLMIGRSKKPRSLARDESDLVFPFQVQSQHESLDYKWNLWGLVKILRRIYASEKEENYSFHR</sequence>
<name>A0A4Y2M972_ARAVE</name>
<evidence type="ECO:0000313" key="2">
    <source>
        <dbReference type="EMBL" id="GBN23658.1"/>
    </source>
</evidence>
<dbReference type="AlphaFoldDB" id="A0A4Y2M972"/>
<dbReference type="Pfam" id="PF03184">
    <property type="entry name" value="DDE_1"/>
    <property type="match status" value="1"/>
</dbReference>
<accession>A0A4Y2M972</accession>
<comment type="caution">
    <text evidence="2">The sequence shown here is derived from an EMBL/GenBank/DDBJ whole genome shotgun (WGS) entry which is preliminary data.</text>
</comment>
<proteinExistence type="predicted"/>
<dbReference type="OrthoDB" id="7688588at2759"/>
<gene>
    <name evidence="2" type="ORF">AVEN_61436_1</name>
</gene>
<keyword evidence="3" id="KW-1185">Reference proteome</keyword>
<dbReference type="EMBL" id="BGPR01007023">
    <property type="protein sequence ID" value="GBN23658.1"/>
    <property type="molecule type" value="Genomic_DNA"/>
</dbReference>
<protein>
    <recommendedName>
        <fullName evidence="1">DDE-1 domain-containing protein</fullName>
    </recommendedName>
</protein>
<reference evidence="2 3" key="1">
    <citation type="journal article" date="2019" name="Sci. Rep.">
        <title>Orb-weaving spider Araneus ventricosus genome elucidates the spidroin gene catalogue.</title>
        <authorList>
            <person name="Kono N."/>
            <person name="Nakamura H."/>
            <person name="Ohtoshi R."/>
            <person name="Moran D.A.P."/>
            <person name="Shinohara A."/>
            <person name="Yoshida Y."/>
            <person name="Fujiwara M."/>
            <person name="Mori M."/>
            <person name="Tomita M."/>
            <person name="Arakawa K."/>
        </authorList>
    </citation>
    <scope>NUCLEOTIDE SEQUENCE [LARGE SCALE GENOMIC DNA]</scope>
</reference>
<organism evidence="2 3">
    <name type="scientific">Araneus ventricosus</name>
    <name type="common">Orbweaver spider</name>
    <name type="synonym">Epeira ventricosa</name>
    <dbReference type="NCBI Taxonomy" id="182803"/>
    <lineage>
        <taxon>Eukaryota</taxon>
        <taxon>Metazoa</taxon>
        <taxon>Ecdysozoa</taxon>
        <taxon>Arthropoda</taxon>
        <taxon>Chelicerata</taxon>
        <taxon>Arachnida</taxon>
        <taxon>Araneae</taxon>
        <taxon>Araneomorphae</taxon>
        <taxon>Entelegynae</taxon>
        <taxon>Araneoidea</taxon>
        <taxon>Araneidae</taxon>
        <taxon>Araneus</taxon>
    </lineage>
</organism>
<dbReference type="InterPro" id="IPR004875">
    <property type="entry name" value="DDE_SF_endonuclease_dom"/>
</dbReference>
<dbReference type="GO" id="GO:0003676">
    <property type="term" value="F:nucleic acid binding"/>
    <property type="evidence" value="ECO:0007669"/>
    <property type="project" value="InterPro"/>
</dbReference>
<evidence type="ECO:0000259" key="1">
    <source>
        <dbReference type="Pfam" id="PF03184"/>
    </source>
</evidence>
<dbReference type="Proteomes" id="UP000499080">
    <property type="component" value="Unassembled WGS sequence"/>
</dbReference>
<evidence type="ECO:0000313" key="3">
    <source>
        <dbReference type="Proteomes" id="UP000499080"/>
    </source>
</evidence>
<feature type="domain" description="DDE-1" evidence="1">
    <location>
        <begin position="119"/>
        <end position="173"/>
    </location>
</feature>